<feature type="region of interest" description="Disordered" evidence="1">
    <location>
        <begin position="73"/>
        <end position="108"/>
    </location>
</feature>
<reference evidence="2" key="2">
    <citation type="journal article" date="2023" name="Science">
        <title>Genomic signatures of disease resistance in endangered staghorn corals.</title>
        <authorList>
            <person name="Vollmer S.V."/>
            <person name="Selwyn J.D."/>
            <person name="Despard B.A."/>
            <person name="Roesel C.L."/>
        </authorList>
    </citation>
    <scope>NUCLEOTIDE SEQUENCE</scope>
    <source>
        <strain evidence="2">K2</strain>
    </source>
</reference>
<feature type="compositionally biased region" description="Low complexity" evidence="1">
    <location>
        <begin position="93"/>
        <end position="108"/>
    </location>
</feature>
<evidence type="ECO:0000313" key="2">
    <source>
        <dbReference type="EMBL" id="KAK2565538.1"/>
    </source>
</evidence>
<gene>
    <name evidence="2" type="ORF">P5673_010654</name>
</gene>
<dbReference type="Proteomes" id="UP001249851">
    <property type="component" value="Unassembled WGS sequence"/>
</dbReference>
<protein>
    <submittedName>
        <fullName evidence="2">Uncharacterized protein</fullName>
    </submittedName>
</protein>
<dbReference type="AlphaFoldDB" id="A0AAD9QQF4"/>
<name>A0AAD9QQF4_ACRCE</name>
<evidence type="ECO:0000313" key="3">
    <source>
        <dbReference type="Proteomes" id="UP001249851"/>
    </source>
</evidence>
<reference evidence="2" key="1">
    <citation type="journal article" date="2023" name="G3 (Bethesda)">
        <title>Whole genome assembly and annotation of the endangered Caribbean coral Acropora cervicornis.</title>
        <authorList>
            <person name="Selwyn J.D."/>
            <person name="Vollmer S.V."/>
        </authorList>
    </citation>
    <scope>NUCLEOTIDE SEQUENCE</scope>
    <source>
        <strain evidence="2">K2</strain>
    </source>
</reference>
<proteinExistence type="predicted"/>
<keyword evidence="3" id="KW-1185">Reference proteome</keyword>
<evidence type="ECO:0000256" key="1">
    <source>
        <dbReference type="SAM" id="MobiDB-lite"/>
    </source>
</evidence>
<comment type="caution">
    <text evidence="2">The sequence shown here is derived from an EMBL/GenBank/DDBJ whole genome shotgun (WGS) entry which is preliminary data.</text>
</comment>
<dbReference type="EMBL" id="JARQWQ010000019">
    <property type="protein sequence ID" value="KAK2565538.1"/>
    <property type="molecule type" value="Genomic_DNA"/>
</dbReference>
<feature type="compositionally biased region" description="Polar residues" evidence="1">
    <location>
        <begin position="80"/>
        <end position="92"/>
    </location>
</feature>
<sequence length="108" mass="11493">MPPEDVVKTQIIASLRIHVEPAINKIKLKFPYLGPNEFPVLLAVSVLSVDELRSVLGVSGLLFGLSSVKVPSKSRVEVSSGDNSSLYPSTVESPSNSKLSSPRSSSLS</sequence>
<accession>A0AAD9QQF4</accession>
<organism evidence="2 3">
    <name type="scientific">Acropora cervicornis</name>
    <name type="common">Staghorn coral</name>
    <dbReference type="NCBI Taxonomy" id="6130"/>
    <lineage>
        <taxon>Eukaryota</taxon>
        <taxon>Metazoa</taxon>
        <taxon>Cnidaria</taxon>
        <taxon>Anthozoa</taxon>
        <taxon>Hexacorallia</taxon>
        <taxon>Scleractinia</taxon>
        <taxon>Astrocoeniina</taxon>
        <taxon>Acroporidae</taxon>
        <taxon>Acropora</taxon>
    </lineage>
</organism>